<comment type="caution">
    <text evidence="2">The sequence shown here is derived from an EMBL/GenBank/DDBJ whole genome shotgun (WGS) entry which is preliminary data.</text>
</comment>
<reference evidence="2 3" key="1">
    <citation type="journal article" date="2019" name="Int. J. Syst. Evol. Microbiol.">
        <title>The Global Catalogue of Microorganisms (GCM) 10K type strain sequencing project: providing services to taxonomists for standard genome sequencing and annotation.</title>
        <authorList>
            <consortium name="The Broad Institute Genomics Platform"/>
            <consortium name="The Broad Institute Genome Sequencing Center for Infectious Disease"/>
            <person name="Wu L."/>
            <person name="Ma J."/>
        </authorList>
    </citation>
    <scope>NUCLEOTIDE SEQUENCE [LARGE SCALE GENOMIC DNA]</scope>
    <source>
        <strain evidence="2 3">JCM 12398</strain>
    </source>
</reference>
<evidence type="ECO:0000313" key="2">
    <source>
        <dbReference type="EMBL" id="GAA1422315.1"/>
    </source>
</evidence>
<protein>
    <recommendedName>
        <fullName evidence="1">Glycosyl hydrolase family 13 catalytic domain-containing protein</fullName>
    </recommendedName>
</protein>
<evidence type="ECO:0000259" key="1">
    <source>
        <dbReference type="SMART" id="SM00642"/>
    </source>
</evidence>
<dbReference type="SMART" id="SM00642">
    <property type="entry name" value="Aamy"/>
    <property type="match status" value="1"/>
</dbReference>
<organism evidence="2 3">
    <name type="scientific">Agrococcus citreus</name>
    <dbReference type="NCBI Taxonomy" id="84643"/>
    <lineage>
        <taxon>Bacteria</taxon>
        <taxon>Bacillati</taxon>
        <taxon>Actinomycetota</taxon>
        <taxon>Actinomycetes</taxon>
        <taxon>Micrococcales</taxon>
        <taxon>Microbacteriaceae</taxon>
        <taxon>Agrococcus</taxon>
    </lineage>
</organism>
<dbReference type="SUPFAM" id="SSF51445">
    <property type="entry name" value="(Trans)glycosidases"/>
    <property type="match status" value="1"/>
</dbReference>
<proteinExistence type="predicted"/>
<feature type="domain" description="Glycosyl hydrolase family 13 catalytic" evidence="1">
    <location>
        <begin position="16"/>
        <end position="344"/>
    </location>
</feature>
<dbReference type="Gene3D" id="3.20.20.80">
    <property type="entry name" value="Glycosidases"/>
    <property type="match status" value="2"/>
</dbReference>
<gene>
    <name evidence="2" type="ORF">GCM10009640_14860</name>
</gene>
<dbReference type="Proteomes" id="UP001501266">
    <property type="component" value="Unassembled WGS sequence"/>
</dbReference>
<evidence type="ECO:0000313" key="3">
    <source>
        <dbReference type="Proteomes" id="UP001501266"/>
    </source>
</evidence>
<dbReference type="EMBL" id="BAAAKK010000004">
    <property type="protein sequence ID" value="GAA1422315.1"/>
    <property type="molecule type" value="Genomic_DNA"/>
</dbReference>
<dbReference type="InterPro" id="IPR006047">
    <property type="entry name" value="GH13_cat_dom"/>
</dbReference>
<name>A0ABN1YV93_9MICO</name>
<dbReference type="PANTHER" id="PTHR10357:SF216">
    <property type="entry name" value="MALTOOLIGOSYL TREHALOSE SYNTHASE-RELATED"/>
    <property type="match status" value="1"/>
</dbReference>
<sequence>MHAPQSTYRLQISEEFTLFDAAARLEALSDLGVDWVYLSPILEAEHGSNHGYDVISHERVDPARGGEAGLDAVAAEARRLGMGVLVDIVPNHMGVAVPEHNDWWWTLLREGRESPIADAFDIDWEAGGGKLLLPIVGDDDWSEDGTVAHLELDADGADGPLLRYWDTRLPVAPGTGEGTAQEVLERQHYRLGHWKQGNDQLNYRRFFAVTTLAAVRVELPEVFDATHTEIARWFDERLVQGLRVDHPDGLRDPARYLDDLDRLTGGAFVLVEKILEPGEELPRWATAGTTGYDTLGAIDRVLTDASAVEALDAIDARLQGERVDWTDMIRGTKRAIADGILRAEVLRL</sequence>
<dbReference type="Pfam" id="PF00128">
    <property type="entry name" value="Alpha-amylase"/>
    <property type="match status" value="1"/>
</dbReference>
<dbReference type="InterPro" id="IPR017853">
    <property type="entry name" value="GH"/>
</dbReference>
<accession>A0ABN1YV93</accession>
<dbReference type="PANTHER" id="PTHR10357">
    <property type="entry name" value="ALPHA-AMYLASE FAMILY MEMBER"/>
    <property type="match status" value="1"/>
</dbReference>
<keyword evidence="3" id="KW-1185">Reference proteome</keyword>